<comment type="caution">
    <text evidence="1">The sequence shown here is derived from an EMBL/GenBank/DDBJ whole genome shotgun (WGS) entry which is preliminary data.</text>
</comment>
<evidence type="ECO:0000313" key="1">
    <source>
        <dbReference type="EMBL" id="MDT0478268.1"/>
    </source>
</evidence>
<organism evidence="1 2">
    <name type="scientific">Streptomyces hintoniae</name>
    <dbReference type="NCBI Taxonomy" id="3075521"/>
    <lineage>
        <taxon>Bacteria</taxon>
        <taxon>Bacillati</taxon>
        <taxon>Actinomycetota</taxon>
        <taxon>Actinomycetes</taxon>
        <taxon>Kitasatosporales</taxon>
        <taxon>Streptomycetaceae</taxon>
        <taxon>Streptomyces</taxon>
    </lineage>
</organism>
<evidence type="ECO:0000313" key="2">
    <source>
        <dbReference type="Proteomes" id="UP001180489"/>
    </source>
</evidence>
<accession>A0ABU2UYA0</accession>
<protein>
    <submittedName>
        <fullName evidence="1">Uncharacterized protein</fullName>
    </submittedName>
</protein>
<name>A0ABU2UYA0_9ACTN</name>
<dbReference type="Proteomes" id="UP001180489">
    <property type="component" value="Unassembled WGS sequence"/>
</dbReference>
<feature type="non-terminal residue" evidence="1">
    <location>
        <position position="83"/>
    </location>
</feature>
<dbReference type="EMBL" id="JAVRFF010000289">
    <property type="protein sequence ID" value="MDT0478268.1"/>
    <property type="molecule type" value="Genomic_DNA"/>
</dbReference>
<proteinExistence type="predicted"/>
<sequence length="83" mass="8713">MFVDPSAPARARLESVAVQASLIAAGSLDPDVVGALVRHRRLAERYLAVEGHRALLANHALLPNSLGALTDRSIAERSDSAAS</sequence>
<reference evidence="1" key="1">
    <citation type="submission" date="2024-05" db="EMBL/GenBank/DDBJ databases">
        <title>30 novel species of actinomycetes from the DSMZ collection.</title>
        <authorList>
            <person name="Nouioui I."/>
        </authorList>
    </citation>
    <scope>NUCLEOTIDE SEQUENCE</scope>
    <source>
        <strain evidence="1">DSM 41014</strain>
    </source>
</reference>
<keyword evidence="2" id="KW-1185">Reference proteome</keyword>
<dbReference type="RefSeq" id="WP_311638180.1">
    <property type="nucleotide sequence ID" value="NZ_JAVRFF010000289.1"/>
</dbReference>
<gene>
    <name evidence="1" type="ORF">RM863_39800</name>
</gene>